<gene>
    <name evidence="1" type="ORF">A33Q_3953</name>
</gene>
<dbReference type="EMBL" id="ALWO02000049">
    <property type="protein sequence ID" value="EOZ92862.1"/>
    <property type="molecule type" value="Genomic_DNA"/>
</dbReference>
<dbReference type="eggNOG" id="ENOG502ZJ8W">
    <property type="taxonomic scope" value="Bacteria"/>
</dbReference>
<dbReference type="AlphaFoldDB" id="S2D0G6"/>
<evidence type="ECO:0000313" key="1">
    <source>
        <dbReference type="EMBL" id="EOZ92862.1"/>
    </source>
</evidence>
<dbReference type="OrthoDB" id="827255at2"/>
<organism evidence="1 2">
    <name type="scientific">Indibacter alkaliphilus (strain CCUG 57479 / KCTC 22604 / LW1)</name>
    <dbReference type="NCBI Taxonomy" id="1189612"/>
    <lineage>
        <taxon>Bacteria</taxon>
        <taxon>Pseudomonadati</taxon>
        <taxon>Bacteroidota</taxon>
        <taxon>Cytophagia</taxon>
        <taxon>Cytophagales</taxon>
        <taxon>Cyclobacteriaceae</taxon>
    </lineage>
</organism>
<dbReference type="Pfam" id="PF10884">
    <property type="entry name" value="DUF2683"/>
    <property type="match status" value="1"/>
</dbReference>
<keyword evidence="2" id="KW-1185">Reference proteome</keyword>
<reference evidence="1 2" key="1">
    <citation type="journal article" date="2013" name="Genome Announc.">
        <title>Draft Genome Sequence of Indibacter alkaliphilus Strain LW1T, Isolated from Lonar Lake, a Haloalkaline Lake in the Buldana District of Maharashtra, India.</title>
        <authorList>
            <person name="Singh A."/>
            <person name="Kumar Jangir P."/>
            <person name="Sharma R."/>
            <person name="Singh A."/>
            <person name="Kumar Pinnaka A."/>
            <person name="Shivaji S."/>
        </authorList>
    </citation>
    <scope>NUCLEOTIDE SEQUENCE [LARGE SCALE GENOMIC DNA]</scope>
    <source>
        <strain evidence="2">CCUG 57479 / KCTC 22604 / LW1</strain>
    </source>
</reference>
<comment type="caution">
    <text evidence="1">The sequence shown here is derived from an EMBL/GenBank/DDBJ whole genome shotgun (WGS) entry which is preliminary data.</text>
</comment>
<evidence type="ECO:0000313" key="2">
    <source>
        <dbReference type="Proteomes" id="UP000006073"/>
    </source>
</evidence>
<accession>S2D0G6</accession>
<name>S2D0G6_INDAL</name>
<sequence length="55" mass="6444">MKAFAKALKIKFEVAKESPYNPEFIAKIQESKEQHKKGDFISIEKKDIKTFLELE</sequence>
<proteinExistence type="predicted"/>
<dbReference type="InterPro" id="IPR020271">
    <property type="entry name" value="Uncharacterised_MJ1172"/>
</dbReference>
<protein>
    <submittedName>
        <fullName evidence="1">Uncharacterized protein</fullName>
    </submittedName>
</protein>
<dbReference type="Proteomes" id="UP000006073">
    <property type="component" value="Unassembled WGS sequence"/>
</dbReference>